<evidence type="ECO:0000313" key="5">
    <source>
        <dbReference type="EMBL" id="KDO79693.1"/>
    </source>
</evidence>
<feature type="repeat" description="PPR" evidence="3">
    <location>
        <begin position="147"/>
        <end position="177"/>
    </location>
</feature>
<dbReference type="PROSITE" id="PS51375">
    <property type="entry name" value="PPR"/>
    <property type="match status" value="6"/>
</dbReference>
<evidence type="ECO:0000259" key="4">
    <source>
        <dbReference type="Pfam" id="PF14432"/>
    </source>
</evidence>
<dbReference type="EMBL" id="KK784877">
    <property type="protein sequence ID" value="KDO79693.1"/>
    <property type="molecule type" value="Genomic_DNA"/>
</dbReference>
<keyword evidence="6" id="KW-1185">Reference proteome</keyword>
<feature type="repeat" description="PPR" evidence="3">
    <location>
        <begin position="382"/>
        <end position="416"/>
    </location>
</feature>
<dbReference type="FunFam" id="1.25.40.10:FF:000343">
    <property type="entry name" value="Pentatricopeptide repeat-containing protein At3g58590"/>
    <property type="match status" value="1"/>
</dbReference>
<dbReference type="PaxDb" id="2711-XP_006476160.1"/>
<sequence>MNRVSFSLVSERQRLADSLRCCSKNLLLDYGVQLHGALVKMGFSFDLMLNNDLIDMYAKCGEMNGACAVFDKMLERNVVSWTALMCGFLQNGNAKACLSLFCQMGSSSVKPNEFTLSTNIKASGVLSSVENGMQIHGMCMKSGFEWNPVVGNSIIDMYSKCGRINEAARMFDVMPAKSLITWNAMIAGYVLAGYSDKGLLLFRKMQEHGEIPDEFTFTSTLKACGSLGSVGGGTQIHGFLITSGFPYSVKTVIAGSLVDFYVKCGCLVEARRVFDLIEQKSVISWSSLILGYAQEENLAEAMELFRQLRERSLQVDGFVLSSMMGVFADFALVEQGKQIHAYAAKVPSGLDTSVSNSIVDMYLKCGLIDEATELFNEMPVKNVVTWTVIITGYGKHGLAKEAVGLFRKMLLDDVEPDGVAYLAVLSACSHSGLVEESQEYFSRLCNDKRMKPRIEHYSCIVDSLGRAGRLDEAKNLIESMPVKPSIAIWQTLLSACRVHGDLELGREVGEILLRLDGDNPVNYVMMSNIHADAGSWNECERLRKLARSKGLKKVAGRSWVEVDKEIHFFYGGDDTHPLTEKIHQVLMEMEKRMKEELGFVYGVKYALHDIQEESKEESLRVHSEKLAIGLALVRGGLNEQPGKVIRVFKNLRVCGDCHEFIKGLSKILKLVFVVRDATRFHRFEGGVCSCGDYW</sequence>
<dbReference type="Pfam" id="PF20431">
    <property type="entry name" value="E_motif"/>
    <property type="match status" value="1"/>
</dbReference>
<evidence type="ECO:0000256" key="1">
    <source>
        <dbReference type="ARBA" id="ARBA00006643"/>
    </source>
</evidence>
<dbReference type="GO" id="GO:0008270">
    <property type="term" value="F:zinc ion binding"/>
    <property type="evidence" value="ECO:0007669"/>
    <property type="project" value="InterPro"/>
</dbReference>
<dbReference type="InterPro" id="IPR002885">
    <property type="entry name" value="PPR_rpt"/>
</dbReference>
<dbReference type="Pfam" id="PF14432">
    <property type="entry name" value="DYW_deaminase"/>
    <property type="match status" value="1"/>
</dbReference>
<dbReference type="Gene3D" id="1.25.40.10">
    <property type="entry name" value="Tetratricopeptide repeat domain"/>
    <property type="match status" value="5"/>
</dbReference>
<dbReference type="Proteomes" id="UP000027120">
    <property type="component" value="Unassembled WGS sequence"/>
</dbReference>
<dbReference type="FunFam" id="1.25.40.10:FF:000690">
    <property type="entry name" value="Pentatricopeptide repeat-containing protein"/>
    <property type="match status" value="1"/>
</dbReference>
<comment type="similarity">
    <text evidence="1">Belongs to the PPR family. PCMP-H subfamily.</text>
</comment>
<feature type="repeat" description="PPR" evidence="3">
    <location>
        <begin position="178"/>
        <end position="212"/>
    </location>
</feature>
<reference evidence="5 6" key="1">
    <citation type="submission" date="2014-04" db="EMBL/GenBank/DDBJ databases">
        <authorList>
            <consortium name="International Citrus Genome Consortium"/>
            <person name="Gmitter F."/>
            <person name="Chen C."/>
            <person name="Farmerie W."/>
            <person name="Harkins T."/>
            <person name="Desany B."/>
            <person name="Mohiuddin M."/>
            <person name="Kodira C."/>
            <person name="Borodovsky M."/>
            <person name="Lomsadze A."/>
            <person name="Burns P."/>
            <person name="Jenkins J."/>
            <person name="Prochnik S."/>
            <person name="Shu S."/>
            <person name="Chapman J."/>
            <person name="Pitluck S."/>
            <person name="Schmutz J."/>
            <person name="Rokhsar D."/>
        </authorList>
    </citation>
    <scope>NUCLEOTIDE SEQUENCE</scope>
</reference>
<dbReference type="Pfam" id="PF01535">
    <property type="entry name" value="PPR"/>
    <property type="match status" value="4"/>
</dbReference>
<dbReference type="SMR" id="A0A067GJ28"/>
<feature type="repeat" description="PPR" evidence="3">
    <location>
        <begin position="77"/>
        <end position="111"/>
    </location>
</feature>
<name>A0A067GJ28_CITSI</name>
<gene>
    <name evidence="5" type="ORF">CISIN_1g005481mg</name>
</gene>
<feature type="repeat" description="PPR" evidence="3">
    <location>
        <begin position="281"/>
        <end position="315"/>
    </location>
</feature>
<dbReference type="InterPro" id="IPR032867">
    <property type="entry name" value="DYW_dom"/>
</dbReference>
<keyword evidence="2" id="KW-0677">Repeat</keyword>
<evidence type="ECO:0000256" key="2">
    <source>
        <dbReference type="ARBA" id="ARBA00022737"/>
    </source>
</evidence>
<dbReference type="InterPro" id="IPR011990">
    <property type="entry name" value="TPR-like_helical_dom_sf"/>
</dbReference>
<dbReference type="eggNOG" id="KOG4197">
    <property type="taxonomic scope" value="Eukaryota"/>
</dbReference>
<proteinExistence type="inferred from homology"/>
<protein>
    <recommendedName>
        <fullName evidence="4">DYW domain-containing protein</fullName>
    </recommendedName>
</protein>
<feature type="domain" description="DYW" evidence="4">
    <location>
        <begin position="598"/>
        <end position="694"/>
    </location>
</feature>
<dbReference type="FunFam" id="1.25.40.10:FF:001320">
    <property type="entry name" value="Pentatricopeptide repeat-containing protein At5g39350"/>
    <property type="match status" value="1"/>
</dbReference>
<dbReference type="Pfam" id="PF13041">
    <property type="entry name" value="PPR_2"/>
    <property type="match status" value="3"/>
</dbReference>
<accession>A0A067GJ28</accession>
<dbReference type="NCBIfam" id="TIGR00756">
    <property type="entry name" value="PPR"/>
    <property type="match status" value="6"/>
</dbReference>
<evidence type="ECO:0000256" key="3">
    <source>
        <dbReference type="PROSITE-ProRule" id="PRU00708"/>
    </source>
</evidence>
<dbReference type="PANTHER" id="PTHR47926">
    <property type="entry name" value="PENTATRICOPEPTIDE REPEAT-CONTAINING PROTEIN"/>
    <property type="match status" value="1"/>
</dbReference>
<dbReference type="GO" id="GO:0003729">
    <property type="term" value="F:mRNA binding"/>
    <property type="evidence" value="ECO:0007669"/>
    <property type="project" value="UniProtKB-ARBA"/>
</dbReference>
<dbReference type="InterPro" id="IPR046960">
    <property type="entry name" value="PPR_At4g14850-like_plant"/>
</dbReference>
<dbReference type="InterPro" id="IPR046848">
    <property type="entry name" value="E_motif"/>
</dbReference>
<evidence type="ECO:0000313" key="6">
    <source>
        <dbReference type="Proteomes" id="UP000027120"/>
    </source>
</evidence>
<dbReference type="PANTHER" id="PTHR47926:SF504">
    <property type="entry name" value="(WILD MALAYSIAN BANANA) HYPOTHETICAL PROTEIN"/>
    <property type="match status" value="1"/>
</dbReference>
<feature type="repeat" description="PPR" evidence="3">
    <location>
        <begin position="351"/>
        <end position="381"/>
    </location>
</feature>
<organism evidence="5 6">
    <name type="scientific">Citrus sinensis</name>
    <name type="common">Sweet orange</name>
    <name type="synonym">Citrus aurantium var. sinensis</name>
    <dbReference type="NCBI Taxonomy" id="2711"/>
    <lineage>
        <taxon>Eukaryota</taxon>
        <taxon>Viridiplantae</taxon>
        <taxon>Streptophyta</taxon>
        <taxon>Embryophyta</taxon>
        <taxon>Tracheophyta</taxon>
        <taxon>Spermatophyta</taxon>
        <taxon>Magnoliopsida</taxon>
        <taxon>eudicotyledons</taxon>
        <taxon>Gunneridae</taxon>
        <taxon>Pentapetalae</taxon>
        <taxon>rosids</taxon>
        <taxon>malvids</taxon>
        <taxon>Sapindales</taxon>
        <taxon>Rutaceae</taxon>
        <taxon>Aurantioideae</taxon>
        <taxon>Citrus</taxon>
    </lineage>
</organism>
<dbReference type="AlphaFoldDB" id="A0A067GJ28"/>
<dbReference type="GO" id="GO:0009451">
    <property type="term" value="P:RNA modification"/>
    <property type="evidence" value="ECO:0000318"/>
    <property type="project" value="GO_Central"/>
</dbReference>